<evidence type="ECO:0000256" key="3">
    <source>
        <dbReference type="SAM" id="Coils"/>
    </source>
</evidence>
<feature type="transmembrane region" description="Helical" evidence="4">
    <location>
        <begin position="426"/>
        <end position="446"/>
    </location>
</feature>
<evidence type="ECO:0000259" key="6">
    <source>
        <dbReference type="PROSITE" id="PS50887"/>
    </source>
</evidence>
<evidence type="ECO:0000256" key="2">
    <source>
        <dbReference type="ARBA" id="ARBA00034247"/>
    </source>
</evidence>
<dbReference type="GO" id="GO:0043709">
    <property type="term" value="P:cell adhesion involved in single-species biofilm formation"/>
    <property type="evidence" value="ECO:0007669"/>
    <property type="project" value="TreeGrafter"/>
</dbReference>
<dbReference type="GO" id="GO:0052621">
    <property type="term" value="F:diguanylate cyclase activity"/>
    <property type="evidence" value="ECO:0007669"/>
    <property type="project" value="UniProtKB-EC"/>
</dbReference>
<evidence type="ECO:0000313" key="8">
    <source>
        <dbReference type="Proteomes" id="UP000676246"/>
    </source>
</evidence>
<gene>
    <name evidence="7" type="ORF">KAK03_14985</name>
</gene>
<dbReference type="GO" id="GO:0005886">
    <property type="term" value="C:plasma membrane"/>
    <property type="evidence" value="ECO:0007669"/>
    <property type="project" value="TreeGrafter"/>
</dbReference>
<feature type="coiled-coil region" evidence="3">
    <location>
        <begin position="371"/>
        <end position="407"/>
    </location>
</feature>
<keyword evidence="8" id="KW-1185">Reference proteome</keyword>
<keyword evidence="3" id="KW-0175">Coiled coil</keyword>
<keyword evidence="4" id="KW-0812">Transmembrane</keyword>
<dbReference type="RefSeq" id="WP_210854789.1">
    <property type="nucleotide sequence ID" value="NZ_JAGQDD010000011.1"/>
</dbReference>
<dbReference type="Pfam" id="PF00990">
    <property type="entry name" value="GGDEF"/>
    <property type="match status" value="1"/>
</dbReference>
<name>A0A941BM18_9BURK</name>
<dbReference type="SUPFAM" id="SSF48452">
    <property type="entry name" value="TPR-like"/>
    <property type="match status" value="1"/>
</dbReference>
<evidence type="ECO:0000256" key="4">
    <source>
        <dbReference type="SAM" id="Phobius"/>
    </source>
</evidence>
<evidence type="ECO:0000256" key="1">
    <source>
        <dbReference type="ARBA" id="ARBA00012528"/>
    </source>
</evidence>
<feature type="chain" id="PRO_5037529950" description="diguanylate cyclase" evidence="5">
    <location>
        <begin position="28"/>
        <end position="640"/>
    </location>
</feature>
<keyword evidence="5" id="KW-0732">Signal</keyword>
<dbReference type="NCBIfam" id="TIGR00254">
    <property type="entry name" value="GGDEF"/>
    <property type="match status" value="1"/>
</dbReference>
<feature type="signal peptide" evidence="5">
    <location>
        <begin position="1"/>
        <end position="27"/>
    </location>
</feature>
<dbReference type="EMBL" id="JAGQDD010000011">
    <property type="protein sequence ID" value="MBQ0931789.1"/>
    <property type="molecule type" value="Genomic_DNA"/>
</dbReference>
<organism evidence="7 8">
    <name type="scientific">Ideonella alba</name>
    <dbReference type="NCBI Taxonomy" id="2824118"/>
    <lineage>
        <taxon>Bacteria</taxon>
        <taxon>Pseudomonadati</taxon>
        <taxon>Pseudomonadota</taxon>
        <taxon>Betaproteobacteria</taxon>
        <taxon>Burkholderiales</taxon>
        <taxon>Sphaerotilaceae</taxon>
        <taxon>Ideonella</taxon>
    </lineage>
</organism>
<feature type="domain" description="GGDEF" evidence="6">
    <location>
        <begin position="489"/>
        <end position="622"/>
    </location>
</feature>
<sequence length="640" mass="70044">MWFLFSRRVVLAMALASWIASSANASAQRLRELEALAWDDPHRVAAMARAEAHAATDDETRFWALLAGARALDLLELEESTAQALDQAEQVLSRWAGATERHRLWLASSRLLGSWRVETPQQSLTRLDELRRRLSGSDDAYLACDLKESEVSVLVDSGSLDEAWLAAEDWERCARTLGEPIKQVWAIATFGTIAGRGQGRTQADPDEHYARAFQVLGDLKARTLRNALLYQRAEALRLVGRVDAASTYYRDSIALGREVGDEAAVAAGNIGLATIYLDRHEPTQALPLLREARTLLEPGDSAFRMFGVVLQLVRAHTQLRSAELPAAMVQARRYDTEAVPGADRAGLARVLAAAYASQGRFKEAYAETERAQALVDERRRSAAEVQNLRLQARYAAAQRDAENAELRHRGELAQAELSAQDATRRALWATVATLGALLMAAAGWAWSAIARRRALADLAMRDDLTGQPNRRAVTRHATEQFLLAREKGTPLTLALIDIDHFKRVNDVRGHAGGDAVLRALAIAGTAVMRSQDVLGRWGGEEWLLVLPGLRITELPQVFARLREKFADTPAQGIDGPHGVTFSMGGAELGPDLPHLDALIAVCDERLYRAKSAGRDRLCHEDIVTDAEVAGSSGGLQAYAG</sequence>
<keyword evidence="4" id="KW-0472">Membrane</keyword>
<comment type="catalytic activity">
    <reaction evidence="2">
        <text>2 GTP = 3',3'-c-di-GMP + 2 diphosphate</text>
        <dbReference type="Rhea" id="RHEA:24898"/>
        <dbReference type="ChEBI" id="CHEBI:33019"/>
        <dbReference type="ChEBI" id="CHEBI:37565"/>
        <dbReference type="ChEBI" id="CHEBI:58805"/>
        <dbReference type="EC" id="2.7.7.65"/>
    </reaction>
</comment>
<dbReference type="InterPro" id="IPR050469">
    <property type="entry name" value="Diguanylate_Cyclase"/>
</dbReference>
<keyword evidence="7" id="KW-0808">Transferase</keyword>
<dbReference type="Proteomes" id="UP000676246">
    <property type="component" value="Unassembled WGS sequence"/>
</dbReference>
<dbReference type="CDD" id="cd01949">
    <property type="entry name" value="GGDEF"/>
    <property type="match status" value="1"/>
</dbReference>
<dbReference type="SUPFAM" id="SSF55073">
    <property type="entry name" value="Nucleotide cyclase"/>
    <property type="match status" value="1"/>
</dbReference>
<dbReference type="SMART" id="SM00267">
    <property type="entry name" value="GGDEF"/>
    <property type="match status" value="1"/>
</dbReference>
<dbReference type="InterPro" id="IPR043128">
    <property type="entry name" value="Rev_trsase/Diguanyl_cyclase"/>
</dbReference>
<dbReference type="InterPro" id="IPR029787">
    <property type="entry name" value="Nucleotide_cyclase"/>
</dbReference>
<evidence type="ECO:0000256" key="5">
    <source>
        <dbReference type="SAM" id="SignalP"/>
    </source>
</evidence>
<keyword evidence="4" id="KW-1133">Transmembrane helix</keyword>
<dbReference type="PANTHER" id="PTHR45138">
    <property type="entry name" value="REGULATORY COMPONENTS OF SENSORY TRANSDUCTION SYSTEM"/>
    <property type="match status" value="1"/>
</dbReference>
<dbReference type="InterPro" id="IPR000160">
    <property type="entry name" value="GGDEF_dom"/>
</dbReference>
<dbReference type="GO" id="GO:1902201">
    <property type="term" value="P:negative regulation of bacterial-type flagellum-dependent cell motility"/>
    <property type="evidence" value="ECO:0007669"/>
    <property type="project" value="TreeGrafter"/>
</dbReference>
<keyword evidence="7" id="KW-0548">Nucleotidyltransferase</keyword>
<reference evidence="7 8" key="1">
    <citation type="submission" date="2021-04" db="EMBL/GenBank/DDBJ databases">
        <title>The genome sequence of Ideonella sp. 3Y2.</title>
        <authorList>
            <person name="Liu Y."/>
        </authorList>
    </citation>
    <scope>NUCLEOTIDE SEQUENCE [LARGE SCALE GENOMIC DNA]</scope>
    <source>
        <strain evidence="7 8">3Y2</strain>
    </source>
</reference>
<evidence type="ECO:0000313" key="7">
    <source>
        <dbReference type="EMBL" id="MBQ0931789.1"/>
    </source>
</evidence>
<dbReference type="InterPro" id="IPR011990">
    <property type="entry name" value="TPR-like_helical_dom_sf"/>
</dbReference>
<comment type="caution">
    <text evidence="7">The sequence shown here is derived from an EMBL/GenBank/DDBJ whole genome shotgun (WGS) entry which is preliminary data.</text>
</comment>
<dbReference type="PANTHER" id="PTHR45138:SF9">
    <property type="entry name" value="DIGUANYLATE CYCLASE DGCM-RELATED"/>
    <property type="match status" value="1"/>
</dbReference>
<dbReference type="AlphaFoldDB" id="A0A941BM18"/>
<dbReference type="Gene3D" id="3.30.70.270">
    <property type="match status" value="1"/>
</dbReference>
<proteinExistence type="predicted"/>
<protein>
    <recommendedName>
        <fullName evidence="1">diguanylate cyclase</fullName>
        <ecNumber evidence="1">2.7.7.65</ecNumber>
    </recommendedName>
</protein>
<dbReference type="PROSITE" id="PS50887">
    <property type="entry name" value="GGDEF"/>
    <property type="match status" value="1"/>
</dbReference>
<accession>A0A941BM18</accession>
<dbReference type="EC" id="2.7.7.65" evidence="1"/>
<dbReference type="Gene3D" id="1.25.40.10">
    <property type="entry name" value="Tetratricopeptide repeat domain"/>
    <property type="match status" value="1"/>
</dbReference>